<dbReference type="RefSeq" id="WP_046347505.1">
    <property type="nucleotide sequence ID" value="NZ_BBWU01000017.1"/>
</dbReference>
<feature type="domain" description="SnoaL-like" evidence="1">
    <location>
        <begin position="15"/>
        <end position="117"/>
    </location>
</feature>
<dbReference type="Gene3D" id="3.10.450.50">
    <property type="match status" value="1"/>
</dbReference>
<organism evidence="2 3">
    <name type="scientific">Sphingomonas changbaiensis NBRC 104936</name>
    <dbReference type="NCBI Taxonomy" id="1219043"/>
    <lineage>
        <taxon>Bacteria</taxon>
        <taxon>Pseudomonadati</taxon>
        <taxon>Pseudomonadota</taxon>
        <taxon>Alphaproteobacteria</taxon>
        <taxon>Sphingomonadales</taxon>
        <taxon>Sphingomonadaceae</taxon>
        <taxon>Sphingomonas</taxon>
    </lineage>
</organism>
<accession>A0A0E9MLI2</accession>
<proteinExistence type="predicted"/>
<gene>
    <name evidence="2" type="ORF">SCH01S_17_00060</name>
</gene>
<reference evidence="2 3" key="1">
    <citation type="submission" date="2015-04" db="EMBL/GenBank/DDBJ databases">
        <title>Whole genome shotgun sequence of Sphingomonas changbaiensis NBRC 104936.</title>
        <authorList>
            <person name="Katano-Makiyama Y."/>
            <person name="Hosoyama A."/>
            <person name="Hashimoto M."/>
            <person name="Noguchi M."/>
            <person name="Tsuchikane K."/>
            <person name="Ohji S."/>
            <person name="Yamazoe A."/>
            <person name="Ichikawa N."/>
            <person name="Kimura A."/>
            <person name="Fujita N."/>
        </authorList>
    </citation>
    <scope>NUCLEOTIDE SEQUENCE [LARGE SCALE GENOMIC DNA]</scope>
    <source>
        <strain evidence="2 3">NBRC 104936</strain>
    </source>
</reference>
<dbReference type="SUPFAM" id="SSF54427">
    <property type="entry name" value="NTF2-like"/>
    <property type="match status" value="1"/>
</dbReference>
<dbReference type="OrthoDB" id="7584827at2"/>
<evidence type="ECO:0000313" key="3">
    <source>
        <dbReference type="Proteomes" id="UP000033202"/>
    </source>
</evidence>
<protein>
    <recommendedName>
        <fullName evidence="1">SnoaL-like domain-containing protein</fullName>
    </recommendedName>
</protein>
<evidence type="ECO:0000259" key="1">
    <source>
        <dbReference type="Pfam" id="PF12680"/>
    </source>
</evidence>
<dbReference type="Pfam" id="PF12680">
    <property type="entry name" value="SnoaL_2"/>
    <property type="match status" value="1"/>
</dbReference>
<keyword evidence="3" id="KW-1185">Reference proteome</keyword>
<evidence type="ECO:0000313" key="2">
    <source>
        <dbReference type="EMBL" id="GAO38652.1"/>
    </source>
</evidence>
<dbReference type="STRING" id="1219043.SCH01S_17_00060"/>
<comment type="caution">
    <text evidence="2">The sequence shown here is derived from an EMBL/GenBank/DDBJ whole genome shotgun (WGS) entry which is preliminary data.</text>
</comment>
<dbReference type="InterPro" id="IPR037401">
    <property type="entry name" value="SnoaL-like"/>
</dbReference>
<dbReference type="Proteomes" id="UP000033202">
    <property type="component" value="Unassembled WGS sequence"/>
</dbReference>
<dbReference type="AlphaFoldDB" id="A0A0E9MLI2"/>
<dbReference type="EMBL" id="BBWU01000017">
    <property type="protein sequence ID" value="GAO38652.1"/>
    <property type="molecule type" value="Genomic_DNA"/>
</dbReference>
<dbReference type="InterPro" id="IPR032710">
    <property type="entry name" value="NTF2-like_dom_sf"/>
</dbReference>
<sequence length="132" mass="14229">MLNRQDALEALGGAYRARVSGDREALARYWADGAHFEIVGKPDRMAGVPLKSAGAMQTIGALIDQFGFSDHQILDAVLEGSKLAVRSRVTVTVPGKAPETTDLFDLVEFDADGKISSFVQFADTALIRDMAE</sequence>
<name>A0A0E9MLI2_9SPHN</name>